<protein>
    <submittedName>
        <fullName evidence="5">Cell envelope-related transcriptional attenuator</fullName>
    </submittedName>
</protein>
<keyword evidence="3" id="KW-0812">Transmembrane</keyword>
<feature type="region of interest" description="Disordered" evidence="2">
    <location>
        <begin position="1"/>
        <end position="125"/>
    </location>
</feature>
<gene>
    <name evidence="5" type="ordered locus">Jden_1865</name>
</gene>
<organism evidence="5 6">
    <name type="scientific">Jonesia denitrificans (strain ATCC 14870 / DSM 20603 / BCRC 15368 / CIP 55.134 / JCM 11481 / NBRC 15587 / NCTC 10816 / Prevot 55134)</name>
    <name type="common">Listeria denitrificans</name>
    <dbReference type="NCBI Taxonomy" id="471856"/>
    <lineage>
        <taxon>Bacteria</taxon>
        <taxon>Bacillati</taxon>
        <taxon>Actinomycetota</taxon>
        <taxon>Actinomycetes</taxon>
        <taxon>Micrococcales</taxon>
        <taxon>Jonesiaceae</taxon>
        <taxon>Jonesia</taxon>
    </lineage>
</organism>
<keyword evidence="6" id="KW-1185">Reference proteome</keyword>
<dbReference type="KEGG" id="jde:Jden_1865"/>
<evidence type="ECO:0000259" key="4">
    <source>
        <dbReference type="Pfam" id="PF03816"/>
    </source>
</evidence>
<dbReference type="NCBIfam" id="TIGR00350">
    <property type="entry name" value="lytR_cpsA_psr"/>
    <property type="match status" value="1"/>
</dbReference>
<comment type="similarity">
    <text evidence="1">Belongs to the LytR/CpsA/Psr (LCP) family.</text>
</comment>
<proteinExistence type="inferred from homology"/>
<dbReference type="PANTHER" id="PTHR33392">
    <property type="entry name" value="POLYISOPRENYL-TEICHOIC ACID--PEPTIDOGLYCAN TEICHOIC ACID TRANSFERASE TAGU"/>
    <property type="match status" value="1"/>
</dbReference>
<dbReference type="STRING" id="471856.Jden_1865"/>
<keyword evidence="3" id="KW-0472">Membrane</keyword>
<dbReference type="InterPro" id="IPR004474">
    <property type="entry name" value="LytR_CpsA_psr"/>
</dbReference>
<dbReference type="PANTHER" id="PTHR33392:SF6">
    <property type="entry name" value="POLYISOPRENYL-TEICHOIC ACID--PEPTIDOGLYCAN TEICHOIC ACID TRANSFERASE TAGU"/>
    <property type="match status" value="1"/>
</dbReference>
<dbReference type="InterPro" id="IPR050922">
    <property type="entry name" value="LytR/CpsA/Psr_CW_biosynth"/>
</dbReference>
<name>C7QZV0_JONDD</name>
<reference evidence="5 6" key="1">
    <citation type="journal article" date="2009" name="Stand. Genomic Sci.">
        <title>Complete genome sequence of Jonesia denitrificans type strain (Prevot 55134).</title>
        <authorList>
            <person name="Pukall R."/>
            <person name="Gehrich-Schroter G."/>
            <person name="Lapidus A."/>
            <person name="Nolan M."/>
            <person name="Glavina Del Rio T."/>
            <person name="Lucas S."/>
            <person name="Chen F."/>
            <person name="Tice H."/>
            <person name="Pitluck S."/>
            <person name="Cheng J.F."/>
            <person name="Copeland A."/>
            <person name="Saunders E."/>
            <person name="Brettin T."/>
            <person name="Detter J.C."/>
            <person name="Bruce D."/>
            <person name="Goodwin L."/>
            <person name="Pati A."/>
            <person name="Ivanova N."/>
            <person name="Mavromatis K."/>
            <person name="Ovchinnikova G."/>
            <person name="Chen A."/>
            <person name="Palaniappan K."/>
            <person name="Land M."/>
            <person name="Hauser L."/>
            <person name="Chang Y.J."/>
            <person name="Jeffries C.D."/>
            <person name="Chain P."/>
            <person name="Goker M."/>
            <person name="Bristow J."/>
            <person name="Eisen J.A."/>
            <person name="Markowitz V."/>
            <person name="Hugenholtz P."/>
            <person name="Kyrpides N.C."/>
            <person name="Klenk H.P."/>
            <person name="Han C."/>
        </authorList>
    </citation>
    <scope>NUCLEOTIDE SEQUENCE [LARGE SCALE GENOMIC DNA]</scope>
    <source>
        <strain evidence="6">ATCC 14870 / DSM 20603 / BCRC 15368 / CIP 55.134 / JCM 11481 / NBRC 15587 / NCTC 10816 / Prevot 55134</strain>
    </source>
</reference>
<accession>C7QZV0</accession>
<evidence type="ECO:0000313" key="6">
    <source>
        <dbReference type="Proteomes" id="UP000000628"/>
    </source>
</evidence>
<feature type="domain" description="Cell envelope-related transcriptional attenuator" evidence="4">
    <location>
        <begin position="194"/>
        <end position="337"/>
    </location>
</feature>
<dbReference type="EMBL" id="CP001706">
    <property type="protein sequence ID" value="ACV09508.1"/>
    <property type="molecule type" value="Genomic_DNA"/>
</dbReference>
<evidence type="ECO:0000256" key="1">
    <source>
        <dbReference type="ARBA" id="ARBA00006068"/>
    </source>
</evidence>
<dbReference type="Proteomes" id="UP000000628">
    <property type="component" value="Chromosome"/>
</dbReference>
<dbReference type="Gene3D" id="3.40.630.190">
    <property type="entry name" value="LCP protein"/>
    <property type="match status" value="1"/>
</dbReference>
<evidence type="ECO:0000256" key="2">
    <source>
        <dbReference type="SAM" id="MobiDB-lite"/>
    </source>
</evidence>
<feature type="compositionally biased region" description="Basic and acidic residues" evidence="2">
    <location>
        <begin position="39"/>
        <end position="50"/>
    </location>
</feature>
<feature type="compositionally biased region" description="Low complexity" evidence="2">
    <location>
        <begin position="29"/>
        <end position="38"/>
    </location>
</feature>
<dbReference type="eggNOG" id="COG1316">
    <property type="taxonomic scope" value="Bacteria"/>
</dbReference>
<evidence type="ECO:0000256" key="3">
    <source>
        <dbReference type="SAM" id="Phobius"/>
    </source>
</evidence>
<sequence>MPAGSEHDVAPPPSRRPVQRISGPNRTTPPDARAVPVVPREHHAPIDDHLGASTPAAASAVPRTYAPQSHSSRPHAGSSMPRTTPAPPTGPRVSQRPTSPHSRPSNPSSLSERQGHSAGSARTTRRRPVARIIAVLVLVALVAWPVGLVMWANGKLNRVEALSGAPNTPGDTYLIAGSDSREGTDIGGDAPGARTDTIMLLHAPEDGPTALISLPRDIYVAIPGHDSSKINAAYSWGGAPLLVDTVEELTGLTVDHYVEVGFSGVQGIVDAVGGVELCYDRDVQDKESRLDWTAGCHMADGDQALAFARMRKADPLGDIGRAERQRQVVSAVATSLQDPAKLINPATQTKLINAGTGAVVVDEQSGVTDLGKLALAFRNANSDSGITGTPPIESLDYRPGGVGSAVKLDDEGTVRFFADIATGSLAPGEYNGLD</sequence>
<keyword evidence="3" id="KW-1133">Transmembrane helix</keyword>
<feature type="compositionally biased region" description="Polar residues" evidence="2">
    <location>
        <begin position="95"/>
        <end position="112"/>
    </location>
</feature>
<evidence type="ECO:0000313" key="5">
    <source>
        <dbReference type="EMBL" id="ACV09508.1"/>
    </source>
</evidence>
<dbReference type="Pfam" id="PF03816">
    <property type="entry name" value="LytR_cpsA_psr"/>
    <property type="match status" value="1"/>
</dbReference>
<dbReference type="AlphaFoldDB" id="C7QZV0"/>
<feature type="transmembrane region" description="Helical" evidence="3">
    <location>
        <begin position="132"/>
        <end position="152"/>
    </location>
</feature>
<dbReference type="HOGENOM" id="CLU_016455_0_1_11"/>